<reference evidence="2 3" key="1">
    <citation type="journal article" date="2016" name="Front. Microbiol.">
        <title>Genomic Resource of Rice Seed Associated Bacteria.</title>
        <authorList>
            <person name="Midha S."/>
            <person name="Bansal K."/>
            <person name="Sharma S."/>
            <person name="Kumar N."/>
            <person name="Patil P.P."/>
            <person name="Chaudhry V."/>
            <person name="Patil P.B."/>
        </authorList>
    </citation>
    <scope>NUCLEOTIDE SEQUENCE [LARGE SCALE GENOMIC DNA]</scope>
    <source>
        <strain evidence="2 3">RSA3</strain>
    </source>
</reference>
<dbReference type="RefSeq" id="WP_058615129.1">
    <property type="nucleotide sequence ID" value="NZ_LDRV01000123.1"/>
</dbReference>
<organism evidence="2 3">
    <name type="scientific">Microbacterium testaceum</name>
    <name type="common">Aureobacterium testaceum</name>
    <name type="synonym">Brevibacterium testaceum</name>
    <dbReference type="NCBI Taxonomy" id="2033"/>
    <lineage>
        <taxon>Bacteria</taxon>
        <taxon>Bacillati</taxon>
        <taxon>Actinomycetota</taxon>
        <taxon>Actinomycetes</taxon>
        <taxon>Micrococcales</taxon>
        <taxon>Microbacteriaceae</taxon>
        <taxon>Microbacterium</taxon>
    </lineage>
</organism>
<comment type="caution">
    <text evidence="2">The sequence shown here is derived from an EMBL/GenBank/DDBJ whole genome shotgun (WGS) entry which is preliminary data.</text>
</comment>
<sequence length="399" mass="42051">MSDVTWAVPTALAIVGALLVTAVVVMVVRARRRSPRARAAADAARLAAADALLRLDDAATDLDIAFEASEALVDGDSTSALRRSRAAALRARDRGFTDVAALESSSAIPAQRRIEAEAVRAQLEAQLAKVARTRAELVEWARTHGTPSDRVRAARARRDDVVRAAGDPAPLIAGLRERFAEDDWRDAAEAADAATAALAQADETLAAADAATDPAEIDRLVHEATDATRRAARHLKAVEDAHRIALQAADNAGAEVAAARDELAAAIDIAESRPDECASDAAARLREATNDLDAAALDAGRRPRAAIETVARVRELRDDLLGEAPAPRRRLEAARAALPGTLACARAALAAAEARDDRTIDARLRRDRARRELAAARAATDAGVALANARTAWQAAAAR</sequence>
<evidence type="ECO:0000313" key="2">
    <source>
        <dbReference type="EMBL" id="KTS06913.1"/>
    </source>
</evidence>
<dbReference type="Proteomes" id="UP000072189">
    <property type="component" value="Unassembled WGS sequence"/>
</dbReference>
<dbReference type="PATRIC" id="fig|2033.7.peg.563"/>
<accession>A0A147F2U5</accession>
<keyword evidence="1" id="KW-0472">Membrane</keyword>
<protein>
    <submittedName>
        <fullName evidence="2">Uncharacterized protein</fullName>
    </submittedName>
</protein>
<gene>
    <name evidence="2" type="ORF">RSA3_16790</name>
</gene>
<feature type="transmembrane region" description="Helical" evidence="1">
    <location>
        <begin position="6"/>
        <end position="28"/>
    </location>
</feature>
<dbReference type="EMBL" id="LDRV01000123">
    <property type="protein sequence ID" value="KTS06913.1"/>
    <property type="molecule type" value="Genomic_DNA"/>
</dbReference>
<evidence type="ECO:0000313" key="3">
    <source>
        <dbReference type="Proteomes" id="UP000072189"/>
    </source>
</evidence>
<proteinExistence type="predicted"/>
<keyword evidence="1" id="KW-0812">Transmembrane</keyword>
<evidence type="ECO:0000256" key="1">
    <source>
        <dbReference type="SAM" id="Phobius"/>
    </source>
</evidence>
<keyword evidence="1" id="KW-1133">Transmembrane helix</keyword>
<dbReference type="AlphaFoldDB" id="A0A147F2U5"/>
<name>A0A147F2U5_MICTE</name>